<dbReference type="EMBL" id="FOPM01000019">
    <property type="protein sequence ID" value="SFG95859.1"/>
    <property type="molecule type" value="Genomic_DNA"/>
</dbReference>
<protein>
    <submittedName>
        <fullName evidence="4">Ribosomal protein S18 acetylase RimI</fullName>
    </submittedName>
</protein>
<keyword evidence="1" id="KW-0808">Transferase</keyword>
<keyword evidence="4" id="KW-0687">Ribonucleoprotein</keyword>
<dbReference type="GO" id="GO:0005840">
    <property type="term" value="C:ribosome"/>
    <property type="evidence" value="ECO:0007669"/>
    <property type="project" value="UniProtKB-KW"/>
</dbReference>
<dbReference type="PANTHER" id="PTHR43072">
    <property type="entry name" value="N-ACETYLTRANSFERASE"/>
    <property type="match status" value="1"/>
</dbReference>
<evidence type="ECO:0000256" key="2">
    <source>
        <dbReference type="ARBA" id="ARBA00023315"/>
    </source>
</evidence>
<sequence length="169" mass="18297">MSAHPIRRLARSDAAAFRLLRLDGLARHPEAFGASWEVESERPLAWFADTLESQAVFGAWSDDGTLVGSAGLYVPEAPKLRHKGTLWGAYVRPEARGRGIGTALIAGVIAHAKTCVDDVGLAVGAANPVAIRRYEALGFVQYGLEPRALKIGDVTYDEILMVLRLSRET</sequence>
<evidence type="ECO:0000256" key="1">
    <source>
        <dbReference type="ARBA" id="ARBA00022679"/>
    </source>
</evidence>
<dbReference type="AlphaFoldDB" id="A0A1I2W5C6"/>
<dbReference type="InterPro" id="IPR016181">
    <property type="entry name" value="Acyl_CoA_acyltransferase"/>
</dbReference>
<dbReference type="CDD" id="cd04301">
    <property type="entry name" value="NAT_SF"/>
    <property type="match status" value="1"/>
</dbReference>
<reference evidence="5" key="1">
    <citation type="submission" date="2016-10" db="EMBL/GenBank/DDBJ databases">
        <authorList>
            <person name="Varghese N."/>
            <person name="Submissions S."/>
        </authorList>
    </citation>
    <scope>NUCLEOTIDE SEQUENCE [LARGE SCALE GENOMIC DNA]</scope>
    <source>
        <strain evidence="5">Gh-105</strain>
    </source>
</reference>
<keyword evidence="5" id="KW-1185">Reference proteome</keyword>
<evidence type="ECO:0000313" key="5">
    <source>
        <dbReference type="Proteomes" id="UP000199229"/>
    </source>
</evidence>
<dbReference type="Proteomes" id="UP000199229">
    <property type="component" value="Unassembled WGS sequence"/>
</dbReference>
<name>A0A1I2W5C6_9HYPH</name>
<evidence type="ECO:0000259" key="3">
    <source>
        <dbReference type="PROSITE" id="PS51186"/>
    </source>
</evidence>
<dbReference type="Gene3D" id="3.40.630.30">
    <property type="match status" value="1"/>
</dbReference>
<evidence type="ECO:0000313" key="4">
    <source>
        <dbReference type="EMBL" id="SFG95859.1"/>
    </source>
</evidence>
<dbReference type="PANTHER" id="PTHR43072:SF23">
    <property type="entry name" value="UPF0039 PROTEIN C11D3.02C"/>
    <property type="match status" value="1"/>
</dbReference>
<keyword evidence="4" id="KW-0689">Ribosomal protein</keyword>
<gene>
    <name evidence="4" type="ORF">SAMN05192565_11965</name>
</gene>
<accession>A0A1I2W5C6</accession>
<proteinExistence type="predicted"/>
<dbReference type="PROSITE" id="PS51186">
    <property type="entry name" value="GNAT"/>
    <property type="match status" value="1"/>
</dbReference>
<organism evidence="4 5">
    <name type="scientific">Methylobacterium gossipiicola</name>
    <dbReference type="NCBI Taxonomy" id="582675"/>
    <lineage>
        <taxon>Bacteria</taxon>
        <taxon>Pseudomonadati</taxon>
        <taxon>Pseudomonadota</taxon>
        <taxon>Alphaproteobacteria</taxon>
        <taxon>Hyphomicrobiales</taxon>
        <taxon>Methylobacteriaceae</taxon>
        <taxon>Methylobacterium</taxon>
    </lineage>
</organism>
<dbReference type="Pfam" id="PF00583">
    <property type="entry name" value="Acetyltransf_1"/>
    <property type="match status" value="1"/>
</dbReference>
<feature type="domain" description="N-acetyltransferase" evidence="3">
    <location>
        <begin position="4"/>
        <end position="166"/>
    </location>
</feature>
<dbReference type="OrthoDB" id="336415at2"/>
<dbReference type="InterPro" id="IPR000182">
    <property type="entry name" value="GNAT_dom"/>
</dbReference>
<dbReference type="SUPFAM" id="SSF55729">
    <property type="entry name" value="Acyl-CoA N-acyltransferases (Nat)"/>
    <property type="match status" value="1"/>
</dbReference>
<dbReference type="STRING" id="582675.SAMN05192565_11965"/>
<keyword evidence="2" id="KW-0012">Acyltransferase</keyword>
<dbReference type="GO" id="GO:0016747">
    <property type="term" value="F:acyltransferase activity, transferring groups other than amino-acyl groups"/>
    <property type="evidence" value="ECO:0007669"/>
    <property type="project" value="InterPro"/>
</dbReference>